<proteinExistence type="predicted"/>
<evidence type="ECO:0000256" key="1">
    <source>
        <dbReference type="ARBA" id="ARBA00012519"/>
    </source>
</evidence>
<keyword evidence="3" id="KW-0548">Nucleotidyltransferase</keyword>
<dbReference type="NCBIfam" id="TIGR00125">
    <property type="entry name" value="cyt_tran_rel"/>
    <property type="match status" value="1"/>
</dbReference>
<keyword evidence="5" id="KW-0067">ATP-binding</keyword>
<evidence type="ECO:0000256" key="6">
    <source>
        <dbReference type="ARBA" id="ARBA00023277"/>
    </source>
</evidence>
<dbReference type="RefSeq" id="WP_054534338.1">
    <property type="nucleotide sequence ID" value="NZ_LGKP01000015.1"/>
</dbReference>
<dbReference type="InterPro" id="IPR004821">
    <property type="entry name" value="Cyt_trans-like"/>
</dbReference>
<dbReference type="GO" id="GO:0016773">
    <property type="term" value="F:phosphotransferase activity, alcohol group as acceptor"/>
    <property type="evidence" value="ECO:0007669"/>
    <property type="project" value="InterPro"/>
</dbReference>
<dbReference type="OrthoDB" id="9802794at2"/>
<dbReference type="GO" id="GO:0005524">
    <property type="term" value="F:ATP binding"/>
    <property type="evidence" value="ECO:0007669"/>
    <property type="project" value="UniProtKB-KW"/>
</dbReference>
<dbReference type="Proteomes" id="UP000050277">
    <property type="component" value="Unassembled WGS sequence"/>
</dbReference>
<dbReference type="STRING" id="70996.SE18_10205"/>
<gene>
    <name evidence="9" type="ORF">SE18_10205</name>
</gene>
<dbReference type="Pfam" id="PF01467">
    <property type="entry name" value="CTP_transf_like"/>
    <property type="match status" value="1"/>
</dbReference>
<evidence type="ECO:0000256" key="5">
    <source>
        <dbReference type="ARBA" id="ARBA00022840"/>
    </source>
</evidence>
<evidence type="ECO:0000256" key="2">
    <source>
        <dbReference type="ARBA" id="ARBA00022679"/>
    </source>
</evidence>
<dbReference type="PANTHER" id="PTHR43793:SF2">
    <property type="entry name" value="BIFUNCTIONAL PROTEIN HLDE"/>
    <property type="match status" value="1"/>
</dbReference>
<dbReference type="AlphaFoldDB" id="A0A0P6Y872"/>
<dbReference type="InterPro" id="IPR050385">
    <property type="entry name" value="Archaeal_FAD_synthase"/>
</dbReference>
<evidence type="ECO:0000256" key="4">
    <source>
        <dbReference type="ARBA" id="ARBA00022741"/>
    </source>
</evidence>
<organism evidence="9 10">
    <name type="scientific">Herpetosiphon geysericola</name>
    <dbReference type="NCBI Taxonomy" id="70996"/>
    <lineage>
        <taxon>Bacteria</taxon>
        <taxon>Bacillati</taxon>
        <taxon>Chloroflexota</taxon>
        <taxon>Chloroflexia</taxon>
        <taxon>Herpetosiphonales</taxon>
        <taxon>Herpetosiphonaceae</taxon>
        <taxon>Herpetosiphon</taxon>
    </lineage>
</organism>
<reference evidence="9 10" key="1">
    <citation type="submission" date="2015-07" db="EMBL/GenBank/DDBJ databases">
        <title>Whole genome sequence of Herpetosiphon geysericola DSM 7119.</title>
        <authorList>
            <person name="Hemp J."/>
            <person name="Ward L.M."/>
            <person name="Pace L.A."/>
            <person name="Fischer W.W."/>
        </authorList>
    </citation>
    <scope>NUCLEOTIDE SEQUENCE [LARGE SCALE GENOMIC DNA]</scope>
    <source>
        <strain evidence="9 10">DSM 7119</strain>
    </source>
</reference>
<keyword evidence="6" id="KW-0119">Carbohydrate metabolism</keyword>
<keyword evidence="2" id="KW-0808">Transferase</keyword>
<evidence type="ECO:0000313" key="9">
    <source>
        <dbReference type="EMBL" id="KPL89009.1"/>
    </source>
</evidence>
<name>A0A0P6Y872_9CHLR</name>
<protein>
    <recommendedName>
        <fullName evidence="1">D-glycero-beta-D-manno-heptose 1-phosphate adenylyltransferase</fullName>
        <ecNumber evidence="1">2.7.7.70</ecNumber>
    </recommendedName>
</protein>
<dbReference type="EMBL" id="LGKP01000015">
    <property type="protein sequence ID" value="KPL89009.1"/>
    <property type="molecule type" value="Genomic_DNA"/>
</dbReference>
<evidence type="ECO:0000256" key="7">
    <source>
        <dbReference type="ARBA" id="ARBA00047428"/>
    </source>
</evidence>
<comment type="catalytic activity">
    <reaction evidence="7">
        <text>D-glycero-beta-D-manno-heptose 1-phosphate + ATP + H(+) = ADP-D-glycero-beta-D-manno-heptose + diphosphate</text>
        <dbReference type="Rhea" id="RHEA:27465"/>
        <dbReference type="ChEBI" id="CHEBI:15378"/>
        <dbReference type="ChEBI" id="CHEBI:30616"/>
        <dbReference type="ChEBI" id="CHEBI:33019"/>
        <dbReference type="ChEBI" id="CHEBI:59967"/>
        <dbReference type="ChEBI" id="CHEBI:61593"/>
        <dbReference type="EC" id="2.7.7.70"/>
    </reaction>
</comment>
<dbReference type="InterPro" id="IPR014729">
    <property type="entry name" value="Rossmann-like_a/b/a_fold"/>
</dbReference>
<evidence type="ECO:0000313" key="10">
    <source>
        <dbReference type="Proteomes" id="UP000050277"/>
    </source>
</evidence>
<comment type="caution">
    <text evidence="9">The sequence shown here is derived from an EMBL/GenBank/DDBJ whole genome shotgun (WGS) entry which is preliminary data.</text>
</comment>
<dbReference type="EC" id="2.7.7.70" evidence="1"/>
<keyword evidence="10" id="KW-1185">Reference proteome</keyword>
<feature type="domain" description="Cytidyltransferase-like" evidence="8">
    <location>
        <begin position="27"/>
        <end position="121"/>
    </location>
</feature>
<dbReference type="PANTHER" id="PTHR43793">
    <property type="entry name" value="FAD SYNTHASE"/>
    <property type="match status" value="1"/>
</dbReference>
<evidence type="ECO:0000256" key="3">
    <source>
        <dbReference type="ARBA" id="ARBA00022695"/>
    </source>
</evidence>
<evidence type="ECO:0000259" key="8">
    <source>
        <dbReference type="Pfam" id="PF01467"/>
    </source>
</evidence>
<sequence>MNSPFRSLEELVTRRQQWRKQGLTVVFTNGAFDLVHAGHVSYLQAARALGDLLIVGLNSDASVRGYKGPTRPIVPELQRGIVLAGLRSVDYVTLFDSLTAEPLVSALQPDVYVKGGDYAHPEQASNGKELPEAKIVLAYGGQVELIQYQAGLSTSNLIAKIRSE</sequence>
<dbReference type="GO" id="GO:0005975">
    <property type="term" value="P:carbohydrate metabolic process"/>
    <property type="evidence" value="ECO:0007669"/>
    <property type="project" value="InterPro"/>
</dbReference>
<dbReference type="NCBIfam" id="TIGR02199">
    <property type="entry name" value="rfaE_dom_II"/>
    <property type="match status" value="1"/>
</dbReference>
<dbReference type="SUPFAM" id="SSF52374">
    <property type="entry name" value="Nucleotidylyl transferase"/>
    <property type="match status" value="1"/>
</dbReference>
<accession>A0A0P6Y872</accession>
<dbReference type="InterPro" id="IPR011914">
    <property type="entry name" value="RfaE_dom_II"/>
</dbReference>
<dbReference type="GO" id="GO:0016779">
    <property type="term" value="F:nucleotidyltransferase activity"/>
    <property type="evidence" value="ECO:0007669"/>
    <property type="project" value="UniProtKB-KW"/>
</dbReference>
<dbReference type="Gene3D" id="3.40.50.620">
    <property type="entry name" value="HUPs"/>
    <property type="match status" value="1"/>
</dbReference>
<keyword evidence="4" id="KW-0547">Nucleotide-binding</keyword>
<dbReference type="PATRIC" id="fig|70996.4.peg.4606"/>